<evidence type="ECO:0000256" key="13">
    <source>
        <dbReference type="ARBA" id="ARBA00022833"/>
    </source>
</evidence>
<sequence>MDAYLDRDNNHAALDSYAVFGSDAEEIDSDESRQSTFSSVSTPTVRSVDPSEEAPYERYTAYSLAATDGSARGSPFSGRSFSSPPSSVFDEGSNQVDWLPHLLSPTSNDQMSANGDETVDASSDEDNDEQRRMWHRLGEEQKMKRKLEFPECSSSAKRSCDEPSSSKEGQEEAAEAKKEEEEEQSRIAACSVCLEDIDEGGEHRLVALKCGHPFGESCVKKWLQTVKQSCPLCNRRAKSTDIRVVFLDCFRLGSSYELAEAKREVLDLRTATAQQRSIMREMELQLGSLKAENKTLSDRLRALEKGIQVRTPYSAEAYPKFTFPSESSFTRLSGHCKYMAVGGESLDLVAVSMKPSGGLFDGYGVEMCSLYDLKSSRRAKIIHRQEIKDLGFHPSPVYPWLLTASFDNTARITDVNHFNFSNVQTIQAESKVWSCCWSKSNQTNFFLGLASGAINEYDTRMPSEPVHVLRNQANRCPVVSLRAFEVSNLGSKITGILSPQARCSIRIYKEDSQDETGYTARDFPVSGHCFSLFFDKQSSSVLVSSRQRSSTVLNEIWKLTAQGNEITPTFRKNFRSGGSASVISRPIVCRTPADEAWACCLDDRGKSIQIYSCADGGLRHILETRDPQHEQMTQVAKIRLPGRSQFALLGLSLYGLSIYH</sequence>
<dbReference type="InterPro" id="IPR015943">
    <property type="entry name" value="WD40/YVTN_repeat-like_dom_sf"/>
</dbReference>
<dbReference type="GO" id="GO:0016567">
    <property type="term" value="P:protein ubiquitination"/>
    <property type="evidence" value="ECO:0007669"/>
    <property type="project" value="InterPro"/>
</dbReference>
<dbReference type="SUPFAM" id="SSF57850">
    <property type="entry name" value="RING/U-box"/>
    <property type="match status" value="1"/>
</dbReference>
<evidence type="ECO:0000256" key="1">
    <source>
        <dbReference type="ARBA" id="ARBA00000900"/>
    </source>
</evidence>
<protein>
    <recommendedName>
        <fullName evidence="5">RING-type E3 ubiquitin transferase</fullName>
        <ecNumber evidence="5">2.3.2.27</ecNumber>
    </recommendedName>
</protein>
<dbReference type="EC" id="2.3.2.27" evidence="5"/>
<dbReference type="PROSITE" id="PS50089">
    <property type="entry name" value="ZF_RING_2"/>
    <property type="match status" value="1"/>
</dbReference>
<accession>A0AAJ6QZ73</accession>
<dbReference type="PANTHER" id="PTHR16047">
    <property type="entry name" value="RFWD3 PROTEIN"/>
    <property type="match status" value="1"/>
</dbReference>
<dbReference type="GeneID" id="100903579"/>
<dbReference type="SMART" id="SM00184">
    <property type="entry name" value="RING"/>
    <property type="match status" value="1"/>
</dbReference>
<evidence type="ECO:0000256" key="6">
    <source>
        <dbReference type="ARBA" id="ARBA00022490"/>
    </source>
</evidence>
<feature type="compositionally biased region" description="Polar residues" evidence="18">
    <location>
        <begin position="34"/>
        <end position="45"/>
    </location>
</feature>
<feature type="domain" description="RING-type" evidence="19">
    <location>
        <begin position="190"/>
        <end position="234"/>
    </location>
</feature>
<keyword evidence="17" id="KW-0175">Coiled coil</keyword>
<evidence type="ECO:0000256" key="16">
    <source>
        <dbReference type="PROSITE-ProRule" id="PRU00175"/>
    </source>
</evidence>
<keyword evidence="14" id="KW-0234">DNA repair</keyword>
<dbReference type="InterPro" id="IPR001680">
    <property type="entry name" value="WD40_rpt"/>
</dbReference>
<dbReference type="Pfam" id="PF23419">
    <property type="entry name" value="WD40_RFWD3"/>
    <property type="match status" value="1"/>
</dbReference>
<feature type="compositionally biased region" description="Basic and acidic residues" evidence="18">
    <location>
        <begin position="158"/>
        <end position="179"/>
    </location>
</feature>
<evidence type="ECO:0000256" key="10">
    <source>
        <dbReference type="ARBA" id="ARBA00022763"/>
    </source>
</evidence>
<evidence type="ECO:0000256" key="5">
    <source>
        <dbReference type="ARBA" id="ARBA00012483"/>
    </source>
</evidence>
<dbReference type="GO" id="GO:0008270">
    <property type="term" value="F:zinc ion binding"/>
    <property type="evidence" value="ECO:0007669"/>
    <property type="project" value="UniProtKB-KW"/>
</dbReference>
<feature type="region of interest" description="Disordered" evidence="18">
    <location>
        <begin position="68"/>
        <end position="130"/>
    </location>
</feature>
<dbReference type="GO" id="GO:0016605">
    <property type="term" value="C:PML body"/>
    <property type="evidence" value="ECO:0007669"/>
    <property type="project" value="UniProtKB-SubCell"/>
</dbReference>
<feature type="compositionally biased region" description="Acidic residues" evidence="18">
    <location>
        <begin position="117"/>
        <end position="128"/>
    </location>
</feature>
<evidence type="ECO:0000313" key="21">
    <source>
        <dbReference type="RefSeq" id="XP_003748652.1"/>
    </source>
</evidence>
<keyword evidence="8" id="KW-0808">Transferase</keyword>
<keyword evidence="15" id="KW-0539">Nucleus</keyword>
<comment type="pathway">
    <text evidence="4">Protein modification; protein ubiquitination.</text>
</comment>
<evidence type="ECO:0000256" key="15">
    <source>
        <dbReference type="ARBA" id="ARBA00023242"/>
    </source>
</evidence>
<organism evidence="20 21">
    <name type="scientific">Galendromus occidentalis</name>
    <name type="common">western predatory mite</name>
    <dbReference type="NCBI Taxonomy" id="34638"/>
    <lineage>
        <taxon>Eukaryota</taxon>
        <taxon>Metazoa</taxon>
        <taxon>Ecdysozoa</taxon>
        <taxon>Arthropoda</taxon>
        <taxon>Chelicerata</taxon>
        <taxon>Arachnida</taxon>
        <taxon>Acari</taxon>
        <taxon>Parasitiformes</taxon>
        <taxon>Mesostigmata</taxon>
        <taxon>Gamasina</taxon>
        <taxon>Phytoseioidea</taxon>
        <taxon>Phytoseiidae</taxon>
        <taxon>Typhlodrominae</taxon>
        <taxon>Galendromus</taxon>
    </lineage>
</organism>
<evidence type="ECO:0000256" key="14">
    <source>
        <dbReference type="ARBA" id="ARBA00023204"/>
    </source>
</evidence>
<feature type="coiled-coil region" evidence="17">
    <location>
        <begin position="279"/>
        <end position="306"/>
    </location>
</feature>
<dbReference type="PANTHER" id="PTHR16047:SF7">
    <property type="entry name" value="E3 UBIQUITIN-PROTEIN LIGASE RFWD3"/>
    <property type="match status" value="1"/>
</dbReference>
<evidence type="ECO:0000256" key="9">
    <source>
        <dbReference type="ARBA" id="ARBA00022737"/>
    </source>
</evidence>
<keyword evidence="13" id="KW-0862">Zinc</keyword>
<dbReference type="InterPro" id="IPR037381">
    <property type="entry name" value="RFWD3"/>
</dbReference>
<dbReference type="Gene3D" id="2.130.10.10">
    <property type="entry name" value="YVTN repeat-like/Quinoprotein amine dehydrogenase"/>
    <property type="match status" value="1"/>
</dbReference>
<keyword evidence="9" id="KW-0677">Repeat</keyword>
<reference evidence="21" key="1">
    <citation type="submission" date="2025-08" db="UniProtKB">
        <authorList>
            <consortium name="RefSeq"/>
        </authorList>
    </citation>
    <scope>IDENTIFICATION</scope>
</reference>
<proteinExistence type="predicted"/>
<dbReference type="SUPFAM" id="SSF50978">
    <property type="entry name" value="WD40 repeat-like"/>
    <property type="match status" value="1"/>
</dbReference>
<keyword evidence="20" id="KW-1185">Reference proteome</keyword>
<dbReference type="InterPro" id="IPR013083">
    <property type="entry name" value="Znf_RING/FYVE/PHD"/>
</dbReference>
<dbReference type="AlphaFoldDB" id="A0AAJ6QZ73"/>
<dbReference type="GO" id="GO:0005737">
    <property type="term" value="C:cytoplasm"/>
    <property type="evidence" value="ECO:0007669"/>
    <property type="project" value="UniProtKB-SubCell"/>
</dbReference>
<evidence type="ECO:0000259" key="19">
    <source>
        <dbReference type="PROSITE" id="PS50089"/>
    </source>
</evidence>
<evidence type="ECO:0000313" key="20">
    <source>
        <dbReference type="Proteomes" id="UP000694867"/>
    </source>
</evidence>
<dbReference type="GO" id="GO:0061630">
    <property type="term" value="F:ubiquitin protein ligase activity"/>
    <property type="evidence" value="ECO:0007669"/>
    <property type="project" value="UniProtKB-EC"/>
</dbReference>
<dbReference type="SMART" id="SM00320">
    <property type="entry name" value="WD40"/>
    <property type="match status" value="2"/>
</dbReference>
<dbReference type="Proteomes" id="UP000694867">
    <property type="component" value="Unplaced"/>
</dbReference>
<dbReference type="InterPro" id="IPR001841">
    <property type="entry name" value="Znf_RING"/>
</dbReference>
<keyword evidence="7" id="KW-0853">WD repeat</keyword>
<dbReference type="CDD" id="cd16450">
    <property type="entry name" value="mRING-C3HGC3_RFWD3"/>
    <property type="match status" value="1"/>
</dbReference>
<evidence type="ECO:0000256" key="17">
    <source>
        <dbReference type="SAM" id="Coils"/>
    </source>
</evidence>
<dbReference type="Gene3D" id="3.30.40.10">
    <property type="entry name" value="Zinc/RING finger domain, C3HC4 (zinc finger)"/>
    <property type="match status" value="1"/>
</dbReference>
<evidence type="ECO:0000256" key="12">
    <source>
        <dbReference type="ARBA" id="ARBA00022786"/>
    </source>
</evidence>
<keyword evidence="6" id="KW-0963">Cytoplasm</keyword>
<keyword evidence="12" id="KW-0833">Ubl conjugation pathway</keyword>
<dbReference type="GO" id="GO:0036297">
    <property type="term" value="P:interstrand cross-link repair"/>
    <property type="evidence" value="ECO:0007669"/>
    <property type="project" value="InterPro"/>
</dbReference>
<gene>
    <name evidence="21" type="primary">LOC100903579</name>
</gene>
<keyword evidence="11 16" id="KW-0863">Zinc-finger</keyword>
<keyword evidence="11 16" id="KW-0479">Metal-binding</keyword>
<evidence type="ECO:0000256" key="11">
    <source>
        <dbReference type="ARBA" id="ARBA00022771"/>
    </source>
</evidence>
<feature type="region of interest" description="Disordered" evidence="18">
    <location>
        <begin position="145"/>
        <end position="181"/>
    </location>
</feature>
<dbReference type="RefSeq" id="XP_003748652.1">
    <property type="nucleotide sequence ID" value="XM_003748604.2"/>
</dbReference>
<comment type="subcellular location">
    <subcellularLocation>
        <location evidence="3">Cytoplasm</location>
    </subcellularLocation>
    <subcellularLocation>
        <location evidence="2">Nucleus</location>
        <location evidence="2">PML body</location>
    </subcellularLocation>
</comment>
<evidence type="ECO:0000256" key="7">
    <source>
        <dbReference type="ARBA" id="ARBA00022574"/>
    </source>
</evidence>
<evidence type="ECO:0000256" key="3">
    <source>
        <dbReference type="ARBA" id="ARBA00004496"/>
    </source>
</evidence>
<feature type="compositionally biased region" description="Polar residues" evidence="18">
    <location>
        <begin position="104"/>
        <end position="115"/>
    </location>
</feature>
<evidence type="ECO:0000256" key="8">
    <source>
        <dbReference type="ARBA" id="ARBA00022679"/>
    </source>
</evidence>
<dbReference type="Pfam" id="PF13639">
    <property type="entry name" value="zf-RING_2"/>
    <property type="match status" value="1"/>
</dbReference>
<keyword evidence="10" id="KW-0227">DNA damage</keyword>
<dbReference type="InterPro" id="IPR056527">
    <property type="entry name" value="WD40_RFWD3"/>
</dbReference>
<dbReference type="KEGG" id="goe:100903579"/>
<comment type="catalytic activity">
    <reaction evidence="1">
        <text>S-ubiquitinyl-[E2 ubiquitin-conjugating enzyme]-L-cysteine + [acceptor protein]-L-lysine = [E2 ubiquitin-conjugating enzyme]-L-cysteine + N(6)-ubiquitinyl-[acceptor protein]-L-lysine.</text>
        <dbReference type="EC" id="2.3.2.27"/>
    </reaction>
</comment>
<evidence type="ECO:0000256" key="2">
    <source>
        <dbReference type="ARBA" id="ARBA00004322"/>
    </source>
</evidence>
<name>A0AAJ6QZ73_9ACAR</name>
<evidence type="ECO:0000256" key="4">
    <source>
        <dbReference type="ARBA" id="ARBA00004906"/>
    </source>
</evidence>
<feature type="compositionally biased region" description="Low complexity" evidence="18">
    <location>
        <begin position="69"/>
        <end position="87"/>
    </location>
</feature>
<dbReference type="InterPro" id="IPR036322">
    <property type="entry name" value="WD40_repeat_dom_sf"/>
</dbReference>
<evidence type="ECO:0000256" key="18">
    <source>
        <dbReference type="SAM" id="MobiDB-lite"/>
    </source>
</evidence>
<feature type="region of interest" description="Disordered" evidence="18">
    <location>
        <begin position="25"/>
        <end position="54"/>
    </location>
</feature>